<organism evidence="5 6">
    <name type="scientific">Exaiptasia diaphana</name>
    <name type="common">Tropical sea anemone</name>
    <name type="synonym">Aiptasia pulchella</name>
    <dbReference type="NCBI Taxonomy" id="2652724"/>
    <lineage>
        <taxon>Eukaryota</taxon>
        <taxon>Metazoa</taxon>
        <taxon>Cnidaria</taxon>
        <taxon>Anthozoa</taxon>
        <taxon>Hexacorallia</taxon>
        <taxon>Actiniaria</taxon>
        <taxon>Aiptasiidae</taxon>
        <taxon>Exaiptasia</taxon>
    </lineage>
</organism>
<reference evidence="5" key="1">
    <citation type="submission" date="2022-11" db="UniProtKB">
        <authorList>
            <consortium name="EnsemblMetazoa"/>
        </authorList>
    </citation>
    <scope>IDENTIFICATION</scope>
</reference>
<comment type="cofactor">
    <cofactor evidence="1 2">
        <name>Zn(2+)</name>
        <dbReference type="ChEBI" id="CHEBI:29105"/>
    </cofactor>
    <text evidence="1 2">Binds 1 zinc ion per subunit.</text>
</comment>
<keyword evidence="2" id="KW-0732">Signal</keyword>
<dbReference type="Gene3D" id="3.40.390.10">
    <property type="entry name" value="Collagenase (Catalytic Domain)"/>
    <property type="match status" value="1"/>
</dbReference>
<dbReference type="InterPro" id="IPR006026">
    <property type="entry name" value="Peptidase_Metallo"/>
</dbReference>
<keyword evidence="6" id="KW-1185">Reference proteome</keyword>
<feature type="binding site" evidence="1">
    <location>
        <position position="147"/>
    </location>
    <ligand>
        <name>Zn(2+)</name>
        <dbReference type="ChEBI" id="CHEBI:29105"/>
        <note>catalytic</note>
    </ligand>
</feature>
<dbReference type="InterPro" id="IPR001506">
    <property type="entry name" value="Peptidase_M12A"/>
</dbReference>
<sequence length="282" mass="32931">MKLAIFLVFLGALLCFIQAKPAHDQERLEQLEQKEFYRENKNGRVRRAAIKERWLWPKGKVYYSFHKNLNKAGQNLAMKAMRHWMKKTCLRFYKIRKNSKRKFYAEFKYGGDCRAAIGYARKTKQLISIGSKKKPCSLGSTIHEIGHTVGFFHEQARPDRDRHIKVLWKNMKPGKWVKDQFKKVDKKWVNSRGHNYDYKSIMHYSPWQGAKDRKSPVMKPKKKGAKFGGRDELSDGDIAQIKDMYKCNGKGQSKLPDYIPSPGEDEEINEETEGPKPGDVEE</sequence>
<dbReference type="PRINTS" id="PR00480">
    <property type="entry name" value="ASTACIN"/>
</dbReference>
<dbReference type="AlphaFoldDB" id="A0A913XCZ0"/>
<feature type="active site" evidence="1">
    <location>
        <position position="144"/>
    </location>
</feature>
<keyword evidence="1 2" id="KW-0479">Metal-binding</keyword>
<feature type="binding site" evidence="1">
    <location>
        <position position="153"/>
    </location>
    <ligand>
        <name>Zn(2+)</name>
        <dbReference type="ChEBI" id="CHEBI:29105"/>
        <note>catalytic</note>
    </ligand>
</feature>
<dbReference type="CDD" id="cd04280">
    <property type="entry name" value="ZnMc_astacin_like"/>
    <property type="match status" value="1"/>
</dbReference>
<dbReference type="PANTHER" id="PTHR10127:SF861">
    <property type="entry name" value="DORSAL-VENTRAL PATTERNING PROTEIN TOLLOID-RELATED"/>
    <property type="match status" value="1"/>
</dbReference>
<dbReference type="GO" id="GO:0008270">
    <property type="term" value="F:zinc ion binding"/>
    <property type="evidence" value="ECO:0007669"/>
    <property type="project" value="UniProtKB-UniRule"/>
</dbReference>
<proteinExistence type="predicted"/>
<dbReference type="PROSITE" id="PS51864">
    <property type="entry name" value="ASTACIN"/>
    <property type="match status" value="1"/>
</dbReference>
<keyword evidence="1 2" id="KW-0862">Zinc</keyword>
<accession>A0A913XCZ0</accession>
<keyword evidence="1 2" id="KW-0645">Protease</keyword>
<feature type="binding site" evidence="1">
    <location>
        <position position="143"/>
    </location>
    <ligand>
        <name>Zn(2+)</name>
        <dbReference type="ChEBI" id="CHEBI:29105"/>
        <note>catalytic</note>
    </ligand>
</feature>
<dbReference type="GeneID" id="110240671"/>
<evidence type="ECO:0000313" key="6">
    <source>
        <dbReference type="Proteomes" id="UP000887567"/>
    </source>
</evidence>
<dbReference type="OMA" id="MHYDEIS"/>
<dbReference type="OrthoDB" id="291007at2759"/>
<keyword evidence="1 2" id="KW-0378">Hydrolase</keyword>
<dbReference type="SMART" id="SM00235">
    <property type="entry name" value="ZnMc"/>
    <property type="match status" value="1"/>
</dbReference>
<evidence type="ECO:0000259" key="4">
    <source>
        <dbReference type="PROSITE" id="PS51864"/>
    </source>
</evidence>
<protein>
    <recommendedName>
        <fullName evidence="2">Metalloendopeptidase</fullName>
        <ecNumber evidence="2">3.4.24.-</ecNumber>
    </recommendedName>
</protein>
<dbReference type="InterPro" id="IPR024079">
    <property type="entry name" value="MetalloPept_cat_dom_sf"/>
</dbReference>
<dbReference type="Proteomes" id="UP000887567">
    <property type="component" value="Unplaced"/>
</dbReference>
<evidence type="ECO:0000256" key="2">
    <source>
        <dbReference type="RuleBase" id="RU361183"/>
    </source>
</evidence>
<feature type="signal peptide" evidence="2">
    <location>
        <begin position="1"/>
        <end position="19"/>
    </location>
</feature>
<dbReference type="EnsemblMetazoa" id="XM_021046480.2">
    <property type="protein sequence ID" value="XP_020902139.1"/>
    <property type="gene ID" value="LOC110240671"/>
</dbReference>
<feature type="compositionally biased region" description="Acidic residues" evidence="3">
    <location>
        <begin position="263"/>
        <end position="272"/>
    </location>
</feature>
<feature type="chain" id="PRO_5038168066" description="Metalloendopeptidase" evidence="2">
    <location>
        <begin position="20"/>
        <end position="282"/>
    </location>
</feature>
<dbReference type="GO" id="GO:0006508">
    <property type="term" value="P:proteolysis"/>
    <property type="evidence" value="ECO:0007669"/>
    <property type="project" value="UniProtKB-KW"/>
</dbReference>
<dbReference type="KEGG" id="epa:110240671"/>
<feature type="compositionally biased region" description="Basic and acidic residues" evidence="3">
    <location>
        <begin position="273"/>
        <end position="282"/>
    </location>
</feature>
<dbReference type="SUPFAM" id="SSF55486">
    <property type="entry name" value="Metalloproteases ('zincins'), catalytic domain"/>
    <property type="match status" value="1"/>
</dbReference>
<dbReference type="GO" id="GO:0004222">
    <property type="term" value="F:metalloendopeptidase activity"/>
    <property type="evidence" value="ECO:0007669"/>
    <property type="project" value="UniProtKB-UniRule"/>
</dbReference>
<feature type="domain" description="Peptidase M12A" evidence="4">
    <location>
        <begin position="48"/>
        <end position="248"/>
    </location>
</feature>
<dbReference type="Pfam" id="PF01400">
    <property type="entry name" value="Astacin"/>
    <property type="match status" value="1"/>
</dbReference>
<evidence type="ECO:0000313" key="5">
    <source>
        <dbReference type="EnsemblMetazoa" id="XP_020902139.1"/>
    </source>
</evidence>
<feature type="region of interest" description="Disordered" evidence="3">
    <location>
        <begin position="209"/>
        <end position="282"/>
    </location>
</feature>
<name>A0A913XCZ0_EXADI</name>
<evidence type="ECO:0000256" key="1">
    <source>
        <dbReference type="PROSITE-ProRule" id="PRU01211"/>
    </source>
</evidence>
<evidence type="ECO:0000256" key="3">
    <source>
        <dbReference type="SAM" id="MobiDB-lite"/>
    </source>
</evidence>
<comment type="caution">
    <text evidence="1">Lacks conserved residue(s) required for the propagation of feature annotation.</text>
</comment>
<dbReference type="RefSeq" id="XP_020902139.1">
    <property type="nucleotide sequence ID" value="XM_021046480.2"/>
</dbReference>
<keyword evidence="1 2" id="KW-0482">Metalloprotease</keyword>
<dbReference type="InterPro" id="IPR034035">
    <property type="entry name" value="Astacin-like_dom"/>
</dbReference>
<dbReference type="EC" id="3.4.24.-" evidence="2"/>
<dbReference type="PANTHER" id="PTHR10127">
    <property type="entry name" value="DISCOIDIN, CUB, EGF, LAMININ , AND ZINC METALLOPROTEASE DOMAIN CONTAINING"/>
    <property type="match status" value="1"/>
</dbReference>